<feature type="compositionally biased region" description="Acidic residues" evidence="1">
    <location>
        <begin position="1113"/>
        <end position="1128"/>
    </location>
</feature>
<dbReference type="Pfam" id="PF20416">
    <property type="entry name" value="UTP20"/>
    <property type="match status" value="1"/>
</dbReference>
<dbReference type="FunCoup" id="K5W315">
    <property type="interactions" value="514"/>
</dbReference>
<evidence type="ECO:0000313" key="6">
    <source>
        <dbReference type="Proteomes" id="UP000008370"/>
    </source>
</evidence>
<feature type="domain" description="U3 small nucleolar RNA-associated protein 20 C-terminal" evidence="4">
    <location>
        <begin position="1726"/>
        <end position="2070"/>
    </location>
</feature>
<evidence type="ECO:0000259" key="3">
    <source>
        <dbReference type="Pfam" id="PF20416"/>
    </source>
</evidence>
<dbReference type="Proteomes" id="UP000008370">
    <property type="component" value="Unassembled WGS sequence"/>
</dbReference>
<dbReference type="InParanoid" id="K5W315"/>
<evidence type="ECO:0000259" key="4">
    <source>
        <dbReference type="Pfam" id="PF23099"/>
    </source>
</evidence>
<dbReference type="KEGG" id="pco:PHACADRAFT_98717"/>
<dbReference type="GO" id="GO:0030686">
    <property type="term" value="C:90S preribosome"/>
    <property type="evidence" value="ECO:0007669"/>
    <property type="project" value="TreeGrafter"/>
</dbReference>
<dbReference type="Gene3D" id="1.25.10.10">
    <property type="entry name" value="Leucine-rich Repeat Variant"/>
    <property type="match status" value="1"/>
</dbReference>
<proteinExistence type="predicted"/>
<dbReference type="PANTHER" id="PTHR17695">
    <property type="entry name" value="SMALL SUBUNIT PROCESSOME COMPONENT 20 HOMOLOG"/>
    <property type="match status" value="1"/>
</dbReference>
<dbReference type="InterPro" id="IPR011430">
    <property type="entry name" value="UTP20_N"/>
</dbReference>
<keyword evidence="6" id="KW-1185">Reference proteome</keyword>
<dbReference type="RefSeq" id="XP_007398218.1">
    <property type="nucleotide sequence ID" value="XM_007398156.1"/>
</dbReference>
<dbReference type="EMBL" id="JH930474">
    <property type="protein sequence ID" value="EKM53530.1"/>
    <property type="molecule type" value="Genomic_DNA"/>
</dbReference>
<feature type="region of interest" description="Disordered" evidence="1">
    <location>
        <begin position="1113"/>
        <end position="1134"/>
    </location>
</feature>
<feature type="compositionally biased region" description="Acidic residues" evidence="1">
    <location>
        <begin position="563"/>
        <end position="585"/>
    </location>
</feature>
<sequence length="2086" mass="234863">MVVQVLILHHAISLSDILPSLGPLLAIIVNTTVAAENPHDEYVERGTNSSWVIGSCLSCLARRNPTEWRSQVDINTWTTEIVKKWSWSGYALHGLVSIIQATQGPAERISSETVYDYLRTSLLSHSRLLRLSMLHLLNSRVLNVGASAEVLKKCLQAEEVSIDVHGIRERVMRIGRLSHILKDGDEIGAEIAVRWLIAQLKVNLRPLWVPTSEALAAIAERFGDLTWNLLFEQLKAASLNQLSEPSPAWMSVDDSDQDTIFEQERSWRDPSAHKLRSSVAKRLHGNAAKIIIVQAQVVEERFDQGNYELQLLNALCACSSLAERHNKDLVPHFLSLAPPDVPTKLARHKLSAWLTLFSKFANPKALHSTEGLYAMYTILLSHPDRQLQKLAVSCILTYKSPAFIAHQDSLYALLDDTRWRDELTQLSIADIKDVERPEVIDTIIRLLFGVILERRGRGRGGDRRAAVLAALAGCRDEELYTLVDLMLKPINESREVSDGGEYMTKPLADGVSSKKLVGFLTLLGDVTKNLGTRLINRWPILLATLLDLVGFAQGRLGSTAAEDVQEQDEDVSADDDQDVDQDADQEGPGSARAIRAVRQAGIKRFTDFFRLPMTFDFSTYVKEAFKTFISPRLDALDTENTQAPSALLELFHAWSLKRDTARFLVDYDERTLPKIYDCLIATNVKPTVVSRVLDIVEHLLGHSEIDEDFLNAIFKPHVELLLTNFAVLMERTKAAVSMTDHIGRRQITILSSLAPYMADSRQASLLLNVFTPVLRRPTKLVPEKVKVDMVNIVKSLFPVVVDLKDSASVTYTRTYALLSFLFQNLRSRPARISLVLTFRKFAEIDSSLYSLAELLDSLNAWSTKRMEEPDFGRRIEAFVELNEKRHATLTAKEWLPILFNMLNFVQEPEELTVRTNASHAMKRFLDRVEEIGGDYEATFNNTLYPGLKNSLRSKNELVRAEILGIISYAAKKCERLSSLREMRVLLANGDEEANIFNNILHVQLHRRTRALRRLAELCIEGALRSSTLTDIFIPLVGNFIVDGSSVDHHLVTEAIITTGKMARQLQWGAYYTLIQQYLRLSRNKDVSERVYVRTLVALLDNFHFPMDVMVSSDEGEEQAVSEEGEEELPAERSDTAKKQAHIAEIVSSRLLPNLISHLEKRDETEDSLRIPIAIGVVQVAMHLPLVARETQISRLLTVLSQVFRSKSQDTRDLARETLCKIAIILGPSYLPLILRELRTALLRGPHLHILAYVAHALLIHVTSGDHATTFSNLDDCVNDIAHVSAEVIFGESGKDVQSKDFKTKMREVRGSASKGLDSFALVAKHVTPPKISSLLVPVRNILQQTETLKVMQQIEDLLRRIAGGLNINQHLTSKDLLVLCHTLISQNAKFLKQTPKAIPANEKTKGDALTEMKKHLTAQADHYANNSFRFVILGLELFNTAYRRSRFDFKDPAVIARLEPMLSVIGNTLYSNHMQVVVSGLKATAAIVRCPLKSIVKSLPVFIRQILQVIKQTGSTEAELVQIAFKSLAAILREQSAAQIKEKDLVFLLELLSPDLEEPSRQAAVFIMLKAIVARKFVVPEIYDLMDRVSEIMVAGQSPSVQEQCRAILLQFLLDYPQGKGRLRNHMTFLAKNLSYVYESGRKSVMELLSAILAKFDPALIREYSDLLFVALVLVIANDESSKCREMASELVKNLFVRLDEVQRRVVMTHVHTWASQRAQPQLARVSSQIYSILIEHLRGDVAQYARAILEDLNSILDSTCELFEQEDDNAAMDVDIEWQIPYQALNALSKLLRVLTDLVPQLDEVAWPGIAKLLLFPHAWVRTAACRLLGVLFSAVPAASPRGDLSDSSPLSLAGMEEVARKLCLQLRSEHLDAALSLQIVKNLFYVSKCFAMYEATLPAEDDGEEEQEKESSTRRPLSWLFSKLSFQARSAHIARRNKSSSPDNWYHQPISVLRWFAAMASFMEPSQVEKFLVHILSPVYRIAEDDTIRDSHMDELKTTAVELQELVQNKVGTTKFAEIYGRIRQNILGVRRERRTARAVQAAKSPALASKKKAQRNVAKKESRKRKNSTFAEGRGKFKRRRDE</sequence>
<feature type="region of interest" description="Disordered" evidence="1">
    <location>
        <begin position="2041"/>
        <end position="2086"/>
    </location>
</feature>
<feature type="domain" description="U3 small nucleolar RNA-associated protein 20" evidence="3">
    <location>
        <begin position="1161"/>
        <end position="1384"/>
    </location>
</feature>
<dbReference type="Pfam" id="PF07539">
    <property type="entry name" value="UTP20_N"/>
    <property type="match status" value="1"/>
</dbReference>
<organism evidence="5 6">
    <name type="scientific">Phanerochaete carnosa (strain HHB-10118-sp)</name>
    <name type="common">White-rot fungus</name>
    <name type="synonym">Peniophora carnosa</name>
    <dbReference type="NCBI Taxonomy" id="650164"/>
    <lineage>
        <taxon>Eukaryota</taxon>
        <taxon>Fungi</taxon>
        <taxon>Dikarya</taxon>
        <taxon>Basidiomycota</taxon>
        <taxon>Agaricomycotina</taxon>
        <taxon>Agaricomycetes</taxon>
        <taxon>Polyporales</taxon>
        <taxon>Phanerochaetaceae</taxon>
        <taxon>Phanerochaete</taxon>
    </lineage>
</organism>
<dbReference type="InterPro" id="IPR057525">
    <property type="entry name" value="UTP20_C"/>
</dbReference>
<reference evidence="5 6" key="1">
    <citation type="journal article" date="2012" name="BMC Genomics">
        <title>Comparative genomics of the white-rot fungi, Phanerochaete carnosa and P. chrysosporium, to elucidate the genetic basis of the distinct wood types they colonize.</title>
        <authorList>
            <person name="Suzuki H."/>
            <person name="MacDonald J."/>
            <person name="Syed K."/>
            <person name="Salamov A."/>
            <person name="Hori C."/>
            <person name="Aerts A."/>
            <person name="Henrissat B."/>
            <person name="Wiebenga A."/>
            <person name="vanKuyk P.A."/>
            <person name="Barry K."/>
            <person name="Lindquist E."/>
            <person name="LaButti K."/>
            <person name="Lapidus A."/>
            <person name="Lucas S."/>
            <person name="Coutinho P."/>
            <person name="Gong Y."/>
            <person name="Samejima M."/>
            <person name="Mahadevan R."/>
            <person name="Abou-Zaid M."/>
            <person name="de Vries R.P."/>
            <person name="Igarashi K."/>
            <person name="Yadav J.S."/>
            <person name="Grigoriev I.V."/>
            <person name="Master E.R."/>
        </authorList>
    </citation>
    <scope>NUCLEOTIDE SEQUENCE [LARGE SCALE GENOMIC DNA]</scope>
    <source>
        <strain evidence="5 6">HHB-10118-sp</strain>
    </source>
</reference>
<dbReference type="SUPFAM" id="SSF48371">
    <property type="entry name" value="ARM repeat"/>
    <property type="match status" value="2"/>
</dbReference>
<name>K5W315_PHACS</name>
<dbReference type="PANTHER" id="PTHR17695:SF11">
    <property type="entry name" value="SMALL SUBUNIT PROCESSOME COMPONENT 20 HOMOLOG"/>
    <property type="match status" value="1"/>
</dbReference>
<dbReference type="InterPro" id="IPR011989">
    <property type="entry name" value="ARM-like"/>
</dbReference>
<evidence type="ECO:0000259" key="2">
    <source>
        <dbReference type="Pfam" id="PF07539"/>
    </source>
</evidence>
<feature type="domain" description="U3 small nucleolar RNA-associated protein 20 N-terminal" evidence="2">
    <location>
        <begin position="345"/>
        <end position="955"/>
    </location>
</feature>
<protein>
    <submittedName>
        <fullName evidence="5">Uncharacterized protein</fullName>
    </submittedName>
</protein>
<dbReference type="STRING" id="650164.K5W315"/>
<dbReference type="InterPro" id="IPR046523">
    <property type="entry name" value="UTP20_dom"/>
</dbReference>
<dbReference type="InterPro" id="IPR016024">
    <property type="entry name" value="ARM-type_fold"/>
</dbReference>
<dbReference type="GO" id="GO:0032040">
    <property type="term" value="C:small-subunit processome"/>
    <property type="evidence" value="ECO:0007669"/>
    <property type="project" value="TreeGrafter"/>
</dbReference>
<dbReference type="HOGENOM" id="CLU_000327_1_1_1"/>
<accession>K5W315</accession>
<dbReference type="OrthoDB" id="360653at2759"/>
<evidence type="ECO:0000313" key="5">
    <source>
        <dbReference type="EMBL" id="EKM53530.1"/>
    </source>
</evidence>
<dbReference type="GeneID" id="18921022"/>
<dbReference type="Pfam" id="PF23099">
    <property type="entry name" value="UTP20_C"/>
    <property type="match status" value="1"/>
</dbReference>
<feature type="region of interest" description="Disordered" evidence="1">
    <location>
        <begin position="560"/>
        <end position="590"/>
    </location>
</feature>
<gene>
    <name evidence="5" type="ORF">PHACADRAFT_98717</name>
</gene>
<evidence type="ECO:0000256" key="1">
    <source>
        <dbReference type="SAM" id="MobiDB-lite"/>
    </source>
</evidence>
<dbReference type="InterPro" id="IPR052575">
    <property type="entry name" value="SSU_processome_comp_20"/>
</dbReference>